<dbReference type="InterPro" id="IPR006037">
    <property type="entry name" value="RCK_C"/>
</dbReference>
<dbReference type="PROSITE" id="PS51202">
    <property type="entry name" value="RCK_C"/>
    <property type="match status" value="1"/>
</dbReference>
<evidence type="ECO:0000313" key="10">
    <source>
        <dbReference type="EMBL" id="OHT12102.1"/>
    </source>
</evidence>
<accession>A0A1J4KR06</accession>
<dbReference type="Gene3D" id="1.10.3080.10">
    <property type="entry name" value="Clc chloride channel"/>
    <property type="match status" value="1"/>
</dbReference>
<organism evidence="10 11">
    <name type="scientific">Tritrichomonas foetus</name>
    <dbReference type="NCBI Taxonomy" id="1144522"/>
    <lineage>
        <taxon>Eukaryota</taxon>
        <taxon>Metamonada</taxon>
        <taxon>Parabasalia</taxon>
        <taxon>Tritrichomonadida</taxon>
        <taxon>Tritrichomonadidae</taxon>
        <taxon>Tritrichomonas</taxon>
    </lineage>
</organism>
<name>A0A1J4KR06_9EUKA</name>
<keyword evidence="11" id="KW-1185">Reference proteome</keyword>
<dbReference type="OrthoDB" id="431497at2759"/>
<feature type="transmembrane region" description="Helical" evidence="8">
    <location>
        <begin position="192"/>
        <end position="212"/>
    </location>
</feature>
<feature type="transmembrane region" description="Helical" evidence="8">
    <location>
        <begin position="400"/>
        <end position="424"/>
    </location>
</feature>
<feature type="transmembrane region" description="Helical" evidence="8">
    <location>
        <begin position="141"/>
        <end position="162"/>
    </location>
</feature>
<evidence type="ECO:0000256" key="6">
    <source>
        <dbReference type="ARBA" id="ARBA00023136"/>
    </source>
</evidence>
<dbReference type="GO" id="GO:0005886">
    <property type="term" value="C:plasma membrane"/>
    <property type="evidence" value="ECO:0007669"/>
    <property type="project" value="TreeGrafter"/>
</dbReference>
<dbReference type="InterPro" id="IPR014743">
    <property type="entry name" value="Cl-channel_core"/>
</dbReference>
<dbReference type="PANTHER" id="PTHR45711">
    <property type="entry name" value="CHLORIDE CHANNEL PROTEIN"/>
    <property type="match status" value="1"/>
</dbReference>
<keyword evidence="7" id="KW-0868">Chloride</keyword>
<dbReference type="GO" id="GO:0005769">
    <property type="term" value="C:early endosome"/>
    <property type="evidence" value="ECO:0007669"/>
    <property type="project" value="TreeGrafter"/>
</dbReference>
<evidence type="ECO:0000256" key="8">
    <source>
        <dbReference type="SAM" id="Phobius"/>
    </source>
</evidence>
<dbReference type="GO" id="GO:0008324">
    <property type="term" value="F:monoatomic cation transmembrane transporter activity"/>
    <property type="evidence" value="ECO:0007669"/>
    <property type="project" value="InterPro"/>
</dbReference>
<dbReference type="RefSeq" id="XP_068365238.1">
    <property type="nucleotide sequence ID" value="XM_068491481.1"/>
</dbReference>
<evidence type="ECO:0000313" key="11">
    <source>
        <dbReference type="Proteomes" id="UP000179807"/>
    </source>
</evidence>
<evidence type="ECO:0000259" key="9">
    <source>
        <dbReference type="PROSITE" id="PS51202"/>
    </source>
</evidence>
<evidence type="ECO:0000256" key="2">
    <source>
        <dbReference type="ARBA" id="ARBA00022448"/>
    </source>
</evidence>
<feature type="transmembrane region" description="Helical" evidence="8">
    <location>
        <begin position="430"/>
        <end position="450"/>
    </location>
</feature>
<dbReference type="SUPFAM" id="SSF116726">
    <property type="entry name" value="TrkA C-terminal domain-like"/>
    <property type="match status" value="1"/>
</dbReference>
<dbReference type="Gene3D" id="3.30.70.1450">
    <property type="entry name" value="Regulator of K+ conductance, C-terminal domain"/>
    <property type="match status" value="1"/>
</dbReference>
<comment type="subcellular location">
    <subcellularLocation>
        <location evidence="1">Membrane</location>
        <topology evidence="1">Multi-pass membrane protein</topology>
    </subcellularLocation>
</comment>
<dbReference type="PANTHER" id="PTHR45711:SF6">
    <property type="entry name" value="CHLORIDE CHANNEL PROTEIN"/>
    <property type="match status" value="1"/>
</dbReference>
<feature type="transmembrane region" description="Helical" evidence="8">
    <location>
        <begin position="368"/>
        <end position="388"/>
    </location>
</feature>
<dbReference type="GeneID" id="94826185"/>
<dbReference type="Pfam" id="PF02080">
    <property type="entry name" value="TrkA_C"/>
    <property type="match status" value="1"/>
</dbReference>
<protein>
    <submittedName>
        <fullName evidence="10">H(+)/Cl(-) exchange transporter ClcA</fullName>
    </submittedName>
</protein>
<evidence type="ECO:0000256" key="5">
    <source>
        <dbReference type="ARBA" id="ARBA00023065"/>
    </source>
</evidence>
<keyword evidence="6 8" id="KW-0472">Membrane</keyword>
<dbReference type="GO" id="GO:0005794">
    <property type="term" value="C:Golgi apparatus"/>
    <property type="evidence" value="ECO:0007669"/>
    <property type="project" value="TreeGrafter"/>
</dbReference>
<dbReference type="GO" id="GO:0006813">
    <property type="term" value="P:potassium ion transport"/>
    <property type="evidence" value="ECO:0007669"/>
    <property type="project" value="InterPro"/>
</dbReference>
<dbReference type="GO" id="GO:0005247">
    <property type="term" value="F:voltage-gated chloride channel activity"/>
    <property type="evidence" value="ECO:0007669"/>
    <property type="project" value="TreeGrafter"/>
</dbReference>
<evidence type="ECO:0000256" key="4">
    <source>
        <dbReference type="ARBA" id="ARBA00022989"/>
    </source>
</evidence>
<feature type="transmembrane region" description="Helical" evidence="8">
    <location>
        <begin position="224"/>
        <end position="242"/>
    </location>
</feature>
<dbReference type="InterPro" id="IPR036721">
    <property type="entry name" value="RCK_C_sf"/>
</dbReference>
<feature type="transmembrane region" description="Helical" evidence="8">
    <location>
        <begin position="94"/>
        <end position="114"/>
    </location>
</feature>
<dbReference type="PRINTS" id="PR00762">
    <property type="entry name" value="CLCHANNEL"/>
</dbReference>
<comment type="caution">
    <text evidence="10">The sequence shown here is derived from an EMBL/GenBank/DDBJ whole genome shotgun (WGS) entry which is preliminary data.</text>
</comment>
<feature type="domain" description="RCK C-terminal" evidence="9">
    <location>
        <begin position="461"/>
        <end position="545"/>
    </location>
</feature>
<dbReference type="VEuPathDB" id="TrichDB:TRFO_03724"/>
<feature type="transmembrane region" description="Helical" evidence="8">
    <location>
        <begin position="262"/>
        <end position="284"/>
    </location>
</feature>
<gene>
    <name evidence="10" type="primary">clcA</name>
    <name evidence="10" type="ORF">TRFO_03724</name>
</gene>
<keyword evidence="2" id="KW-0813">Transport</keyword>
<sequence length="547" mass="60781">MMNNISDHNAIQNGDISDDNNQIEEFETSDHQDTPNSQRHFRIKNKIVKIFLPLVGIAIIVGICCGLIVGTYIFCVERLIKYSKLIFSYLRNDLRWLPLAFSIAILLGILIGFLTDKFSEIRGSGIPYIESVARGDLNIKWFISLPLMCVSSMVSIFSGYSFGAEGPSVYMGGCIGYGIGKILKLDKMHDMLMVAAGSSSGLSIAFNAPLSGLIFSIEEVYRKFSMQIIITSILTVSVSQIVDHLIFKNVHLDIGSLIHESFTIIPFIIAISTGIIGGLIGSLFNILIRNAGSVYEKIKPVKSWMYPIVPSILAVIFGVWWPDACFGDSDVMKRTLRDEMSLKEMGITFLIKFIFIIICFGSKATGGIFIPMLTIGALLGSLIGKFCIHIGINEDRYSYIALMATSAFFTGVVRAPLTAAILPVEYTQQYMGWLGPITSVAFSFAIAEMLHVKPLYEALMEKITNNGQERPDPYNFIYIVKANSIISGLEVREVILPRKTLIVQIIRDYVPMLPSENIVLREGDEVIIASETTNPMDIEEQLSLLFY</sequence>
<dbReference type="Proteomes" id="UP000179807">
    <property type="component" value="Unassembled WGS sequence"/>
</dbReference>
<dbReference type="InterPro" id="IPR001807">
    <property type="entry name" value="ClC"/>
</dbReference>
<feature type="transmembrane region" description="Helical" evidence="8">
    <location>
        <begin position="304"/>
        <end position="321"/>
    </location>
</feature>
<keyword evidence="5" id="KW-0406">Ion transport</keyword>
<keyword evidence="4 8" id="KW-1133">Transmembrane helix</keyword>
<feature type="transmembrane region" description="Helical" evidence="8">
    <location>
        <begin position="342"/>
        <end position="362"/>
    </location>
</feature>
<dbReference type="AlphaFoldDB" id="A0A1J4KR06"/>
<dbReference type="Pfam" id="PF00654">
    <property type="entry name" value="Voltage_CLC"/>
    <property type="match status" value="1"/>
</dbReference>
<feature type="transmembrane region" description="Helical" evidence="8">
    <location>
        <begin position="50"/>
        <end position="74"/>
    </location>
</feature>
<dbReference type="EMBL" id="MLAK01000571">
    <property type="protein sequence ID" value="OHT12102.1"/>
    <property type="molecule type" value="Genomic_DNA"/>
</dbReference>
<evidence type="ECO:0000256" key="3">
    <source>
        <dbReference type="ARBA" id="ARBA00022692"/>
    </source>
</evidence>
<proteinExistence type="predicted"/>
<evidence type="ECO:0000256" key="1">
    <source>
        <dbReference type="ARBA" id="ARBA00004141"/>
    </source>
</evidence>
<evidence type="ECO:0000256" key="7">
    <source>
        <dbReference type="ARBA" id="ARBA00023214"/>
    </source>
</evidence>
<keyword evidence="3 8" id="KW-0812">Transmembrane</keyword>
<dbReference type="CDD" id="cd01031">
    <property type="entry name" value="EriC"/>
    <property type="match status" value="1"/>
</dbReference>
<dbReference type="SUPFAM" id="SSF81340">
    <property type="entry name" value="Clc chloride channel"/>
    <property type="match status" value="1"/>
</dbReference>
<reference evidence="10" key="1">
    <citation type="submission" date="2016-10" db="EMBL/GenBank/DDBJ databases">
        <authorList>
            <person name="Benchimol M."/>
            <person name="Almeida L.G."/>
            <person name="Vasconcelos A.T."/>
            <person name="Perreira-Neves A."/>
            <person name="Rosa I.A."/>
            <person name="Tasca T."/>
            <person name="Bogo M.R."/>
            <person name="de Souza W."/>
        </authorList>
    </citation>
    <scope>NUCLEOTIDE SEQUENCE [LARGE SCALE GENOMIC DNA]</scope>
    <source>
        <strain evidence="10">K</strain>
    </source>
</reference>